<dbReference type="SMART" id="SM00867">
    <property type="entry name" value="YceI"/>
    <property type="match status" value="1"/>
</dbReference>
<dbReference type="Gene3D" id="2.40.128.110">
    <property type="entry name" value="Lipid/polyisoprenoid-binding, YceI-like"/>
    <property type="match status" value="1"/>
</dbReference>
<dbReference type="Proteomes" id="UP000053718">
    <property type="component" value="Unassembled WGS sequence"/>
</dbReference>
<evidence type="ECO:0000313" key="4">
    <source>
        <dbReference type="Proteomes" id="UP000053718"/>
    </source>
</evidence>
<comment type="caution">
    <text evidence="3">The sequence shown here is derived from an EMBL/GenBank/DDBJ whole genome shotgun (WGS) entry which is preliminary data.</text>
</comment>
<protein>
    <recommendedName>
        <fullName evidence="2">Lipid/polyisoprenoid-binding YceI-like domain-containing protein</fullName>
    </recommendedName>
</protein>
<keyword evidence="4" id="KW-1185">Reference proteome</keyword>
<evidence type="ECO:0000313" key="3">
    <source>
        <dbReference type="EMBL" id="KFZ29948.1"/>
    </source>
</evidence>
<feature type="domain" description="Lipid/polyisoprenoid-binding YceI-like" evidence="2">
    <location>
        <begin position="24"/>
        <end position="192"/>
    </location>
</feature>
<dbReference type="EMBL" id="JPIN01000001">
    <property type="protein sequence ID" value="KFZ29948.1"/>
    <property type="molecule type" value="Genomic_DNA"/>
</dbReference>
<proteinExistence type="predicted"/>
<dbReference type="RefSeq" id="WP_034729933.1">
    <property type="nucleotide sequence ID" value="NZ_JPIN01000001.1"/>
</dbReference>
<dbReference type="STRING" id="1517416.IDAT_02350"/>
<feature type="signal peptide" evidence="1">
    <location>
        <begin position="1"/>
        <end position="22"/>
    </location>
</feature>
<dbReference type="InterPro" id="IPR036761">
    <property type="entry name" value="TTHA0802/YceI-like_sf"/>
</dbReference>
<evidence type="ECO:0000256" key="1">
    <source>
        <dbReference type="SAM" id="SignalP"/>
    </source>
</evidence>
<accession>A0A094L5H3</accession>
<dbReference type="InterPro" id="IPR027016">
    <property type="entry name" value="UCP029811"/>
</dbReference>
<organism evidence="3 4">
    <name type="scientific">Pseudidiomarina atlantica</name>
    <dbReference type="NCBI Taxonomy" id="1517416"/>
    <lineage>
        <taxon>Bacteria</taxon>
        <taxon>Pseudomonadati</taxon>
        <taxon>Pseudomonadota</taxon>
        <taxon>Gammaproteobacteria</taxon>
        <taxon>Alteromonadales</taxon>
        <taxon>Idiomarinaceae</taxon>
        <taxon>Pseudidiomarina</taxon>
    </lineage>
</organism>
<dbReference type="InterPro" id="IPR007372">
    <property type="entry name" value="Lipid/polyisoprenoid-bd_YceI"/>
</dbReference>
<sequence length="194" mass="21030">MKLYTLMSSVLVAAALAVPAQADDWTLDANSSSLHFVSVKNDVVAETHRFTELQGQLNDGALEISIPVSSIDTAIPIRNERMLKHLFNAAEFELVTATAQVPSELYETDTATGTFPAIIPLTVFIAGETVELEAAVQITKIGPDRVLATTSQPLLINAQQFKLIDGINQLQEIAGLKAIDHVVPVTFSVQFERD</sequence>
<keyword evidence="1" id="KW-0732">Signal</keyword>
<dbReference type="eggNOG" id="COG2353">
    <property type="taxonomic scope" value="Bacteria"/>
</dbReference>
<dbReference type="Pfam" id="PF04264">
    <property type="entry name" value="YceI"/>
    <property type="match status" value="1"/>
</dbReference>
<evidence type="ECO:0000259" key="2">
    <source>
        <dbReference type="SMART" id="SM00867"/>
    </source>
</evidence>
<dbReference type="SUPFAM" id="SSF101874">
    <property type="entry name" value="YceI-like"/>
    <property type="match status" value="1"/>
</dbReference>
<dbReference type="PIRSF" id="PIRSF029811">
    <property type="entry name" value="UCP029811"/>
    <property type="match status" value="1"/>
</dbReference>
<reference evidence="3 4" key="1">
    <citation type="submission" date="2014-06" db="EMBL/GenBank/DDBJ databases">
        <title>Draft genome sequence of Idiomarina sp. MCCC 1A10513.</title>
        <authorList>
            <person name="Du J."/>
            <person name="Lai Q."/>
            <person name="Shao Z."/>
        </authorList>
    </citation>
    <scope>NUCLEOTIDE SEQUENCE [LARGE SCALE GENOMIC DNA]</scope>
    <source>
        <strain evidence="3 4">MCCC 1A10513</strain>
    </source>
</reference>
<gene>
    <name evidence="3" type="ORF">IDAT_02350</name>
</gene>
<dbReference type="AlphaFoldDB" id="A0A094L5H3"/>
<feature type="chain" id="PRO_5001907536" description="Lipid/polyisoprenoid-binding YceI-like domain-containing protein" evidence="1">
    <location>
        <begin position="23"/>
        <end position="194"/>
    </location>
</feature>
<dbReference type="OrthoDB" id="9793816at2"/>
<name>A0A094L5H3_9GAMM</name>